<sequence>MSEGESCDPPPVVHTLFSLSLLLLINRSHNKFVHQRTTLLLFCCFVSLFYISSRLSGSVFFLFRGTMASSASRFIKCVTVGDGAVGKTCMLICYTSNKFPTDYIPTVFDNFSANVVVEGTTVNLGLWDTAGQEDYNRLRPLSYRGADVFVLAFSLVSRASYENVVKKWIPELQHFAPGVPVVLVGTKLDLREDKHYLADHPGLVPVTTVQGEELRKQIGAAYYIECSSKTQQNVKAVFDAAIKVVIKPAQKQKEKKKKPRRGCLLLKCVLREEARLPFIKVHALLLFKVIPSGRPPLPVLLALGDSDLYSVVALLMLSSCKLDSECNVL</sequence>
<keyword evidence="5 8" id="KW-0472">Membrane</keyword>
<dbReference type="Pfam" id="PF00071">
    <property type="entry name" value="Ras"/>
    <property type="match status" value="1"/>
</dbReference>
<keyword evidence="10" id="KW-1185">Reference proteome</keyword>
<dbReference type="InterPro" id="IPR001806">
    <property type="entry name" value="Small_GTPase"/>
</dbReference>
<reference evidence="9" key="1">
    <citation type="submission" date="2022-02" db="EMBL/GenBank/DDBJ databases">
        <authorList>
            <person name="Henning P.M."/>
            <person name="McCubbin A.G."/>
            <person name="Shore J.S."/>
        </authorList>
    </citation>
    <scope>NUCLEOTIDE SEQUENCE</scope>
    <source>
        <strain evidence="9">F60SS</strain>
        <tissue evidence="9">Leaves</tissue>
    </source>
</reference>
<dbReference type="PANTHER" id="PTHR24072">
    <property type="entry name" value="RHO FAMILY GTPASE"/>
    <property type="match status" value="1"/>
</dbReference>
<protein>
    <recommendedName>
        <fullName evidence="11">Rac-like GTP-binding protein 3</fullName>
    </recommendedName>
</protein>
<dbReference type="InterPro" id="IPR005225">
    <property type="entry name" value="Small_GTP-bd"/>
</dbReference>
<dbReference type="GO" id="GO:0003924">
    <property type="term" value="F:GTPase activity"/>
    <property type="evidence" value="ECO:0007669"/>
    <property type="project" value="InterPro"/>
</dbReference>
<dbReference type="InterPro" id="IPR027417">
    <property type="entry name" value="P-loop_NTPase"/>
</dbReference>
<dbReference type="NCBIfam" id="TIGR00231">
    <property type="entry name" value="small_GTP"/>
    <property type="match status" value="1"/>
</dbReference>
<dbReference type="PRINTS" id="PR00449">
    <property type="entry name" value="RASTRNSFRMNG"/>
</dbReference>
<keyword evidence="8" id="KW-1133">Transmembrane helix</keyword>
<proteinExistence type="inferred from homology"/>
<dbReference type="SMART" id="SM00174">
    <property type="entry name" value="RHO"/>
    <property type="match status" value="1"/>
</dbReference>
<comment type="subcellular location">
    <subcellularLocation>
        <location evidence="1">Membrane</location>
    </subcellularLocation>
</comment>
<dbReference type="PROSITE" id="PS51421">
    <property type="entry name" value="RAS"/>
    <property type="match status" value="1"/>
</dbReference>
<feature type="transmembrane region" description="Helical" evidence="8">
    <location>
        <begin position="39"/>
        <end position="63"/>
    </location>
</feature>
<evidence type="ECO:0000256" key="1">
    <source>
        <dbReference type="ARBA" id="ARBA00004370"/>
    </source>
</evidence>
<dbReference type="EMBL" id="JAKUCV010006705">
    <property type="protein sequence ID" value="KAJ4826325.1"/>
    <property type="molecule type" value="Genomic_DNA"/>
</dbReference>
<evidence type="ECO:0000256" key="2">
    <source>
        <dbReference type="ARBA" id="ARBA00010142"/>
    </source>
</evidence>
<reference evidence="9" key="2">
    <citation type="journal article" date="2023" name="Plants (Basel)">
        <title>Annotation of the Turnera subulata (Passifloraceae) Draft Genome Reveals the S-Locus Evolved after the Divergence of Turneroideae from Passifloroideae in a Stepwise Manner.</title>
        <authorList>
            <person name="Henning P.M."/>
            <person name="Roalson E.H."/>
            <person name="Mir W."/>
            <person name="McCubbin A.G."/>
            <person name="Shore J.S."/>
        </authorList>
    </citation>
    <scope>NUCLEOTIDE SEQUENCE</scope>
    <source>
        <strain evidence="9">F60SS</strain>
    </source>
</reference>
<evidence type="ECO:0000256" key="7">
    <source>
        <dbReference type="ARBA" id="ARBA00023288"/>
    </source>
</evidence>
<dbReference type="GO" id="GO:0005525">
    <property type="term" value="F:GTP binding"/>
    <property type="evidence" value="ECO:0007669"/>
    <property type="project" value="UniProtKB-KW"/>
</dbReference>
<dbReference type="FunFam" id="3.40.50.300:FF:000512">
    <property type="entry name" value="Rac-like GTP-binding protein 3"/>
    <property type="match status" value="1"/>
</dbReference>
<evidence type="ECO:0000313" key="9">
    <source>
        <dbReference type="EMBL" id="KAJ4826325.1"/>
    </source>
</evidence>
<dbReference type="Gene3D" id="3.40.50.300">
    <property type="entry name" value="P-loop containing nucleotide triphosphate hydrolases"/>
    <property type="match status" value="1"/>
</dbReference>
<dbReference type="SUPFAM" id="SSF52540">
    <property type="entry name" value="P-loop containing nucleoside triphosphate hydrolases"/>
    <property type="match status" value="1"/>
</dbReference>
<dbReference type="SMART" id="SM00175">
    <property type="entry name" value="RAB"/>
    <property type="match status" value="1"/>
</dbReference>
<keyword evidence="6" id="KW-0564">Palmitate</keyword>
<evidence type="ECO:0000256" key="8">
    <source>
        <dbReference type="SAM" id="Phobius"/>
    </source>
</evidence>
<comment type="caution">
    <text evidence="9">The sequence shown here is derived from an EMBL/GenBank/DDBJ whole genome shotgun (WGS) entry which is preliminary data.</text>
</comment>
<dbReference type="InterPro" id="IPR003578">
    <property type="entry name" value="Small_GTPase_Rho"/>
</dbReference>
<feature type="transmembrane region" description="Helical" evidence="8">
    <location>
        <begin position="12"/>
        <end position="27"/>
    </location>
</feature>
<accession>A0A9Q0F8T2</accession>
<organism evidence="9 10">
    <name type="scientific">Turnera subulata</name>
    <dbReference type="NCBI Taxonomy" id="218843"/>
    <lineage>
        <taxon>Eukaryota</taxon>
        <taxon>Viridiplantae</taxon>
        <taxon>Streptophyta</taxon>
        <taxon>Embryophyta</taxon>
        <taxon>Tracheophyta</taxon>
        <taxon>Spermatophyta</taxon>
        <taxon>Magnoliopsida</taxon>
        <taxon>eudicotyledons</taxon>
        <taxon>Gunneridae</taxon>
        <taxon>Pentapetalae</taxon>
        <taxon>rosids</taxon>
        <taxon>fabids</taxon>
        <taxon>Malpighiales</taxon>
        <taxon>Passifloraceae</taxon>
        <taxon>Turnera</taxon>
    </lineage>
</organism>
<keyword evidence="4" id="KW-0342">GTP-binding</keyword>
<keyword evidence="7" id="KW-0449">Lipoprotein</keyword>
<dbReference type="SMART" id="SM00173">
    <property type="entry name" value="RAS"/>
    <property type="match status" value="1"/>
</dbReference>
<evidence type="ECO:0000256" key="4">
    <source>
        <dbReference type="ARBA" id="ARBA00023134"/>
    </source>
</evidence>
<dbReference type="Proteomes" id="UP001141552">
    <property type="component" value="Unassembled WGS sequence"/>
</dbReference>
<dbReference type="GO" id="GO:0009788">
    <property type="term" value="P:negative regulation of abscisic acid-activated signaling pathway"/>
    <property type="evidence" value="ECO:0007669"/>
    <property type="project" value="UniProtKB-ARBA"/>
</dbReference>
<gene>
    <name evidence="9" type="ORF">Tsubulata_042411</name>
</gene>
<evidence type="ECO:0000256" key="6">
    <source>
        <dbReference type="ARBA" id="ARBA00023139"/>
    </source>
</evidence>
<evidence type="ECO:0008006" key="11">
    <source>
        <dbReference type="Google" id="ProtNLM"/>
    </source>
</evidence>
<dbReference type="OrthoDB" id="8830751at2759"/>
<evidence type="ECO:0000256" key="5">
    <source>
        <dbReference type="ARBA" id="ARBA00023136"/>
    </source>
</evidence>
<dbReference type="CDD" id="cd04133">
    <property type="entry name" value="Rop_like"/>
    <property type="match status" value="1"/>
</dbReference>
<dbReference type="GO" id="GO:0005886">
    <property type="term" value="C:plasma membrane"/>
    <property type="evidence" value="ECO:0007669"/>
    <property type="project" value="UniProtKB-ARBA"/>
</dbReference>
<evidence type="ECO:0000256" key="3">
    <source>
        <dbReference type="ARBA" id="ARBA00022741"/>
    </source>
</evidence>
<dbReference type="PROSITE" id="PS51420">
    <property type="entry name" value="RHO"/>
    <property type="match status" value="1"/>
</dbReference>
<comment type="similarity">
    <text evidence="2">Belongs to the small GTPase superfamily. Rho family.</text>
</comment>
<dbReference type="AlphaFoldDB" id="A0A9Q0F8T2"/>
<evidence type="ECO:0000313" key="10">
    <source>
        <dbReference type="Proteomes" id="UP001141552"/>
    </source>
</evidence>
<dbReference type="SMART" id="SM00176">
    <property type="entry name" value="RAN"/>
    <property type="match status" value="1"/>
</dbReference>
<keyword evidence="3" id="KW-0547">Nucleotide-binding</keyword>
<name>A0A9Q0F8T2_9ROSI</name>
<dbReference type="PROSITE" id="PS51419">
    <property type="entry name" value="RAB"/>
    <property type="match status" value="1"/>
</dbReference>
<keyword evidence="8" id="KW-0812">Transmembrane</keyword>
<dbReference type="GO" id="GO:0007264">
    <property type="term" value="P:small GTPase-mediated signal transduction"/>
    <property type="evidence" value="ECO:0007669"/>
    <property type="project" value="InterPro"/>
</dbReference>